<dbReference type="Gene3D" id="3.20.20.80">
    <property type="entry name" value="Glycosidases"/>
    <property type="match status" value="1"/>
</dbReference>
<keyword evidence="10" id="KW-0624">Polysaccharide degradation</keyword>
<dbReference type="SUPFAM" id="SSF51445">
    <property type="entry name" value="(Trans)glycosidases"/>
    <property type="match status" value="1"/>
</dbReference>
<dbReference type="Proteomes" id="UP001209570">
    <property type="component" value="Unassembled WGS sequence"/>
</dbReference>
<dbReference type="InterPro" id="IPR017853">
    <property type="entry name" value="GH"/>
</dbReference>
<evidence type="ECO:0000256" key="6">
    <source>
        <dbReference type="ARBA" id="ARBA00023136"/>
    </source>
</evidence>
<evidence type="ECO:0000256" key="14">
    <source>
        <dbReference type="SAM" id="SignalP"/>
    </source>
</evidence>
<evidence type="ECO:0000256" key="2">
    <source>
        <dbReference type="ARBA" id="ARBA00004236"/>
    </source>
</evidence>
<evidence type="ECO:0000256" key="5">
    <source>
        <dbReference type="ARBA" id="ARBA00022801"/>
    </source>
</evidence>
<feature type="chain" id="PRO_5041936318" description="glucan endo-1,3-beta-D-glucosidase" evidence="14">
    <location>
        <begin position="21"/>
        <end position="356"/>
    </location>
</feature>
<keyword evidence="7" id="KW-0325">Glycoprotein</keyword>
<evidence type="ECO:0000256" key="4">
    <source>
        <dbReference type="ARBA" id="ARBA00022475"/>
    </source>
</evidence>
<gene>
    <name evidence="15" type="ORF">P43SY_000547</name>
</gene>
<name>A0AAD5M897_PYTIN</name>
<dbReference type="PANTHER" id="PTHR16631:SF17">
    <property type="entry name" value="GLUCAN ENDO-1,3-BETA-GLUCOSIDASE BTGC"/>
    <property type="match status" value="1"/>
</dbReference>
<evidence type="ECO:0000256" key="7">
    <source>
        <dbReference type="ARBA" id="ARBA00023180"/>
    </source>
</evidence>
<comment type="catalytic activity">
    <reaction evidence="1">
        <text>Hydrolysis of (1-&gt;3)-beta-D-glucosidic linkages in (1-&gt;3)-beta-D-glucans.</text>
        <dbReference type="EC" id="3.2.1.39"/>
    </reaction>
</comment>
<comment type="function">
    <text evidence="11">Glucanases play a role in cell expansion during growth, in cell-cell fusion during mating, and in spore release during sporulation. This enzyme may be involved in beta-glucan degradation. Active on laminarin and lichenan.</text>
</comment>
<protein>
    <recommendedName>
        <fullName evidence="3">glucan endo-1,3-beta-D-glucosidase</fullName>
        <ecNumber evidence="3">3.2.1.39</ecNumber>
    </recommendedName>
    <alternativeName>
        <fullName evidence="13">Endo-1,3-beta-glucanase btgC</fullName>
    </alternativeName>
    <alternativeName>
        <fullName evidence="12">Laminarinase btgC</fullName>
    </alternativeName>
</protein>
<sequence length="356" mass="39528">MHRQSLLLLVLIALSGSLQALNVKLSGINYDFRQGPDWALDRCKGLAQVTKEMRLLQTVTNRVRVYSLSDCNVRNVLRMAQGLNMTVWLGMWVGNTTRTFDRELTQLKNLALEGLLTSDLIAGVNVGSEVLYRNDTTPEVLLGNMKKVKDFLSTQGIKAPVSITDTLGELYKNPKVIEAVDVVTLNQFPFWNKVDVEHAVTDMEAAMQSFANVTKDKPIVITETGWAHGGSDSRASKASPENAARYMKEFYLLAEKKGWKYYYFAGFDTPYRKVVEKNNDTVEANFGIFTEKGKMNAHYEQLTIPATKMVDGPVTPLTGPTLNSTRAPSSMTPSSSKRSRWMTLLLGALALLSAAS</sequence>
<dbReference type="AlphaFoldDB" id="A0AAD5M897"/>
<evidence type="ECO:0000256" key="9">
    <source>
        <dbReference type="ARBA" id="ARBA00023316"/>
    </source>
</evidence>
<evidence type="ECO:0000313" key="15">
    <source>
        <dbReference type="EMBL" id="KAJ0398178.1"/>
    </source>
</evidence>
<dbReference type="GO" id="GO:0071555">
    <property type="term" value="P:cell wall organization"/>
    <property type="evidence" value="ECO:0007669"/>
    <property type="project" value="UniProtKB-KW"/>
</dbReference>
<reference evidence="15" key="1">
    <citation type="submission" date="2021-12" db="EMBL/GenBank/DDBJ databases">
        <title>Prjna785345.</title>
        <authorList>
            <person name="Rujirawat T."/>
            <person name="Krajaejun T."/>
        </authorList>
    </citation>
    <scope>NUCLEOTIDE SEQUENCE</scope>
    <source>
        <strain evidence="15">Pi057C3</strain>
    </source>
</reference>
<feature type="signal peptide" evidence="14">
    <location>
        <begin position="1"/>
        <end position="20"/>
    </location>
</feature>
<dbReference type="GO" id="GO:0005886">
    <property type="term" value="C:plasma membrane"/>
    <property type="evidence" value="ECO:0007669"/>
    <property type="project" value="UniProtKB-SubCell"/>
</dbReference>
<dbReference type="GO" id="GO:0042973">
    <property type="term" value="F:glucan endo-1,3-beta-D-glucosidase activity"/>
    <property type="evidence" value="ECO:0007669"/>
    <property type="project" value="UniProtKB-EC"/>
</dbReference>
<evidence type="ECO:0000313" key="16">
    <source>
        <dbReference type="Proteomes" id="UP001209570"/>
    </source>
</evidence>
<evidence type="ECO:0000256" key="11">
    <source>
        <dbReference type="ARBA" id="ARBA00037649"/>
    </source>
</evidence>
<keyword evidence="9" id="KW-0961">Cell wall biogenesis/degradation</keyword>
<dbReference type="EC" id="3.2.1.39" evidence="3"/>
<dbReference type="EMBL" id="JAKCXM010000225">
    <property type="protein sequence ID" value="KAJ0398178.1"/>
    <property type="molecule type" value="Genomic_DNA"/>
</dbReference>
<evidence type="ECO:0000256" key="12">
    <source>
        <dbReference type="ARBA" id="ARBA00042373"/>
    </source>
</evidence>
<proteinExistence type="predicted"/>
<comment type="subcellular location">
    <subcellularLocation>
        <location evidence="2">Cell membrane</location>
    </subcellularLocation>
</comment>
<keyword evidence="8" id="KW-0119">Carbohydrate metabolism</keyword>
<organism evidence="15 16">
    <name type="scientific">Pythium insidiosum</name>
    <name type="common">Pythiosis disease agent</name>
    <dbReference type="NCBI Taxonomy" id="114742"/>
    <lineage>
        <taxon>Eukaryota</taxon>
        <taxon>Sar</taxon>
        <taxon>Stramenopiles</taxon>
        <taxon>Oomycota</taxon>
        <taxon>Peronosporomycetes</taxon>
        <taxon>Pythiales</taxon>
        <taxon>Pythiaceae</taxon>
        <taxon>Pythium</taxon>
    </lineage>
</organism>
<keyword evidence="14" id="KW-0732">Signal</keyword>
<keyword evidence="4" id="KW-1003">Cell membrane</keyword>
<dbReference type="GO" id="GO:0000272">
    <property type="term" value="P:polysaccharide catabolic process"/>
    <property type="evidence" value="ECO:0007669"/>
    <property type="project" value="UniProtKB-KW"/>
</dbReference>
<evidence type="ECO:0000256" key="8">
    <source>
        <dbReference type="ARBA" id="ARBA00023277"/>
    </source>
</evidence>
<dbReference type="PANTHER" id="PTHR16631">
    <property type="entry name" value="GLUCAN 1,3-BETA-GLUCOSIDASE"/>
    <property type="match status" value="1"/>
</dbReference>
<keyword evidence="6" id="KW-0472">Membrane</keyword>
<accession>A0AAD5M897</accession>
<dbReference type="InterPro" id="IPR050732">
    <property type="entry name" value="Beta-glucan_modifiers"/>
</dbReference>
<comment type="caution">
    <text evidence="15">The sequence shown here is derived from an EMBL/GenBank/DDBJ whole genome shotgun (WGS) entry which is preliminary data.</text>
</comment>
<evidence type="ECO:0000256" key="13">
    <source>
        <dbReference type="ARBA" id="ARBA00043078"/>
    </source>
</evidence>
<evidence type="ECO:0000256" key="3">
    <source>
        <dbReference type="ARBA" id="ARBA00012780"/>
    </source>
</evidence>
<evidence type="ECO:0000256" key="1">
    <source>
        <dbReference type="ARBA" id="ARBA00000382"/>
    </source>
</evidence>
<keyword evidence="5" id="KW-0378">Hydrolase</keyword>
<keyword evidence="16" id="KW-1185">Reference proteome</keyword>
<evidence type="ECO:0000256" key="10">
    <source>
        <dbReference type="ARBA" id="ARBA00023326"/>
    </source>
</evidence>